<dbReference type="GO" id="GO:0016791">
    <property type="term" value="F:phosphatase activity"/>
    <property type="evidence" value="ECO:0007669"/>
    <property type="project" value="TreeGrafter"/>
</dbReference>
<dbReference type="GO" id="GO:0005737">
    <property type="term" value="C:cytoplasm"/>
    <property type="evidence" value="ECO:0007669"/>
    <property type="project" value="TreeGrafter"/>
</dbReference>
<name>A0A192GZF8_9LACO</name>
<dbReference type="Proteomes" id="UP000078582">
    <property type="component" value="Chromosome"/>
</dbReference>
<feature type="active site" description="Tele-phosphohistidine intermediate" evidence="1">
    <location>
        <position position="11"/>
    </location>
</feature>
<dbReference type="RefSeq" id="WP_068279366.1">
    <property type="nucleotide sequence ID" value="NZ_CP014873.1"/>
</dbReference>
<dbReference type="PANTHER" id="PTHR48100">
    <property type="entry name" value="BROAD-SPECIFICITY PHOSPHATASE YOR283W-RELATED"/>
    <property type="match status" value="1"/>
</dbReference>
<dbReference type="EMBL" id="CP014873">
    <property type="protein sequence ID" value="ANK61919.1"/>
    <property type="molecule type" value="Genomic_DNA"/>
</dbReference>
<dbReference type="PIRSF" id="PIRSF000709">
    <property type="entry name" value="6PFK_2-Ptase"/>
    <property type="match status" value="1"/>
</dbReference>
<keyword evidence="5" id="KW-1185">Reference proteome</keyword>
<dbReference type="InterPro" id="IPR013078">
    <property type="entry name" value="His_Pase_superF_clade-1"/>
</dbReference>
<dbReference type="SUPFAM" id="SSF53254">
    <property type="entry name" value="Phosphoglycerate mutase-like"/>
    <property type="match status" value="1"/>
</dbReference>
<feature type="active site" description="Proton donor/acceptor" evidence="1">
    <location>
        <position position="85"/>
    </location>
</feature>
<dbReference type="GeneID" id="42981311"/>
<proteinExistence type="predicted"/>
<feature type="binding site" evidence="2">
    <location>
        <begin position="10"/>
        <end position="17"/>
    </location>
    <ligand>
        <name>substrate</name>
    </ligand>
</feature>
<evidence type="ECO:0000256" key="2">
    <source>
        <dbReference type="PIRSR" id="PIRSR613078-2"/>
    </source>
</evidence>
<dbReference type="AlphaFoldDB" id="A0A192GZF8"/>
<dbReference type="Gene3D" id="3.40.50.1240">
    <property type="entry name" value="Phosphoglycerate mutase-like"/>
    <property type="match status" value="1"/>
</dbReference>
<feature type="binding site" evidence="2">
    <location>
        <position position="60"/>
    </location>
    <ligand>
        <name>substrate</name>
    </ligand>
</feature>
<evidence type="ECO:0000313" key="5">
    <source>
        <dbReference type="Proteomes" id="UP000078582"/>
    </source>
</evidence>
<dbReference type="PANTHER" id="PTHR48100:SF1">
    <property type="entry name" value="HISTIDINE PHOSPHATASE FAMILY PROTEIN-RELATED"/>
    <property type="match status" value="1"/>
</dbReference>
<reference evidence="4 5" key="1">
    <citation type="submission" date="2016-03" db="EMBL/GenBank/DDBJ databases">
        <title>Pediococcus and Lactobacillus from brewery environment - whole genome sequencing and assembly.</title>
        <authorList>
            <person name="Behr J."/>
            <person name="Geissler A.J."/>
            <person name="Vogel R.F."/>
        </authorList>
    </citation>
    <scope>NUCLEOTIDE SEQUENCE [LARGE SCALE GENOMIC DNA]</scope>
    <source>
        <strain evidence="4 5">TMW 1.1989</strain>
    </source>
</reference>
<protein>
    <recommendedName>
        <fullName evidence="6">Histidine phosphatase family protein</fullName>
    </recommendedName>
</protein>
<dbReference type="OrthoDB" id="4131070at2"/>
<dbReference type="CDD" id="cd07067">
    <property type="entry name" value="HP_PGM_like"/>
    <property type="match status" value="1"/>
</dbReference>
<dbReference type="SMART" id="SM00855">
    <property type="entry name" value="PGAM"/>
    <property type="match status" value="1"/>
</dbReference>
<gene>
    <name evidence="4" type="ORF">AYR53_03535</name>
</gene>
<evidence type="ECO:0000256" key="3">
    <source>
        <dbReference type="PIRSR" id="PIRSR613078-3"/>
    </source>
</evidence>
<organism evidence="4 5">
    <name type="scientific">Loigolactobacillus backii</name>
    <dbReference type="NCBI Taxonomy" id="375175"/>
    <lineage>
        <taxon>Bacteria</taxon>
        <taxon>Bacillati</taxon>
        <taxon>Bacillota</taxon>
        <taxon>Bacilli</taxon>
        <taxon>Lactobacillales</taxon>
        <taxon>Lactobacillaceae</taxon>
        <taxon>Loigolactobacillus</taxon>
    </lineage>
</organism>
<dbReference type="Pfam" id="PF00300">
    <property type="entry name" value="His_Phos_1"/>
    <property type="match status" value="1"/>
</dbReference>
<accession>A0A192GZF8</accession>
<dbReference type="STRING" id="375175.AYR53_03535"/>
<evidence type="ECO:0000313" key="4">
    <source>
        <dbReference type="EMBL" id="ANK61919.1"/>
    </source>
</evidence>
<sequence>MKSIAIYLVRHGETYFNVFGYFQGWSDTPLTSKGIQQATGTGQQLSGQTFALAFSSDVGRAIQTGQIIAQQFQQKAPVITPLLREHFYGSFEGQEITRTWQKIAGQHRCQNYSDLVQTYSVDKAQDFLSQADPTNLAESSQQFWLRFNQGLELIFKQAVSGAQVLLISHSSVIRALVAKYAPTLLTQLTPANAAVTKLVLTGEVEIQMLQVCYYNRAVD</sequence>
<dbReference type="InterPro" id="IPR050275">
    <property type="entry name" value="PGM_Phosphatase"/>
</dbReference>
<evidence type="ECO:0000256" key="1">
    <source>
        <dbReference type="PIRSR" id="PIRSR613078-1"/>
    </source>
</evidence>
<dbReference type="InterPro" id="IPR029033">
    <property type="entry name" value="His_PPase_superfam"/>
</dbReference>
<feature type="site" description="Transition state stabilizer" evidence="3">
    <location>
        <position position="169"/>
    </location>
</feature>
<feature type="binding site" evidence="2">
    <location>
        <begin position="85"/>
        <end position="88"/>
    </location>
    <ligand>
        <name>substrate</name>
    </ligand>
</feature>
<evidence type="ECO:0008006" key="6">
    <source>
        <dbReference type="Google" id="ProtNLM"/>
    </source>
</evidence>